<sequence>MASLEQGRFDDVAMHRFPGERQVFVTDEPLNVAEDLQKAFARIRSDVVPILLSGDLLADRSLEDALGRAFDLPDPDGRIRRAMATGRVDMQLIVAFNRVVGLADERFWRPGGALDAVEAQGGSASVTLITKSVACWEHIRGWVAGAKWAGLTPPFGFIELQKPRLKVWDLGRLISTSGRGASGKQALIGPE</sequence>
<evidence type="ECO:0000313" key="1">
    <source>
        <dbReference type="EMBL" id="MBM3274184.1"/>
    </source>
</evidence>
<comment type="caution">
    <text evidence="1">The sequence shown here is derived from an EMBL/GenBank/DDBJ whole genome shotgun (WGS) entry which is preliminary data.</text>
</comment>
<reference evidence="1 2" key="1">
    <citation type="submission" date="2019-03" db="EMBL/GenBank/DDBJ databases">
        <title>Lake Tanganyika Metagenome-Assembled Genomes (MAGs).</title>
        <authorList>
            <person name="Tran P."/>
        </authorList>
    </citation>
    <scope>NUCLEOTIDE SEQUENCE [LARGE SCALE GENOMIC DNA]</scope>
    <source>
        <strain evidence="1">K_DeepCast_65m_m2_236</strain>
    </source>
</reference>
<dbReference type="AlphaFoldDB" id="A0A937X4R9"/>
<organism evidence="1 2">
    <name type="scientific">Candidatus Tanganyikabacteria bacterium</name>
    <dbReference type="NCBI Taxonomy" id="2961651"/>
    <lineage>
        <taxon>Bacteria</taxon>
        <taxon>Bacillati</taxon>
        <taxon>Candidatus Sericytochromatia</taxon>
        <taxon>Candidatus Tanganyikabacteria</taxon>
    </lineage>
</organism>
<proteinExistence type="predicted"/>
<protein>
    <submittedName>
        <fullName evidence="1">Uncharacterized protein</fullName>
    </submittedName>
</protein>
<gene>
    <name evidence="1" type="ORF">FJZ00_03460</name>
</gene>
<name>A0A937X4R9_9BACT</name>
<dbReference type="Proteomes" id="UP000703893">
    <property type="component" value="Unassembled WGS sequence"/>
</dbReference>
<accession>A0A937X4R9</accession>
<evidence type="ECO:0000313" key="2">
    <source>
        <dbReference type="Proteomes" id="UP000703893"/>
    </source>
</evidence>
<dbReference type="EMBL" id="VGJX01000144">
    <property type="protein sequence ID" value="MBM3274184.1"/>
    <property type="molecule type" value="Genomic_DNA"/>
</dbReference>